<dbReference type="HOGENOM" id="CLU_158433_0_0_9"/>
<name>A0A078M683_9BACL</name>
<organism evidence="1">
    <name type="scientific">Metalysinibacillus saudimassiliensis</name>
    <dbReference type="NCBI Taxonomy" id="1461583"/>
    <lineage>
        <taxon>Bacteria</taxon>
        <taxon>Bacillati</taxon>
        <taxon>Bacillota</taxon>
        <taxon>Bacilli</taxon>
        <taxon>Bacillales</taxon>
        <taxon>Caryophanaceae</taxon>
        <taxon>Metalysinibacillus</taxon>
    </lineage>
</organism>
<dbReference type="InterPro" id="IPR023351">
    <property type="entry name" value="YppE-like_sf"/>
</dbReference>
<sequence length="117" mass="13498">MTLYQQTTALLEVCEGCLTRFFAMREQAAVPDFFTDVKPFADNWQPQVNDWAQAATAWLADHPQKYMHAVQIESAKEGLNQVIVQSFYKETSKKRFTDTVFAARYTLNSLQKLLEVQ</sequence>
<protein>
    <submittedName>
        <fullName evidence="1">Uncharacterized protein</fullName>
    </submittedName>
</protein>
<dbReference type="PATRIC" id="fig|1461583.4.peg.465"/>
<reference evidence="1" key="1">
    <citation type="submission" date="2014-07" db="EMBL/GenBank/DDBJ databases">
        <authorList>
            <person name="Urmite Genomes Urmite Genomes"/>
        </authorList>
    </citation>
    <scope>NUCLEOTIDE SEQUENCE</scope>
    <source>
        <strain evidence="1">13S34_air</strain>
    </source>
</reference>
<dbReference type="EMBL" id="LN483073">
    <property type="protein sequence ID" value="CEA00166.1"/>
    <property type="molecule type" value="Genomic_DNA"/>
</dbReference>
<proteinExistence type="predicted"/>
<evidence type="ECO:0000313" key="1">
    <source>
        <dbReference type="EMBL" id="CEA00166.1"/>
    </source>
</evidence>
<dbReference type="InterPro" id="IPR014913">
    <property type="entry name" value="YppE-like"/>
</dbReference>
<dbReference type="Gene3D" id="1.20.120.440">
    <property type="entry name" value="YppE-like"/>
    <property type="match status" value="1"/>
</dbReference>
<gene>
    <name evidence="1" type="ORF">BN1050_00493</name>
</gene>
<dbReference type="SUPFAM" id="SSF140415">
    <property type="entry name" value="YppE-like"/>
    <property type="match status" value="1"/>
</dbReference>
<dbReference type="AlphaFoldDB" id="A0A078M683"/>
<dbReference type="Pfam" id="PF08807">
    <property type="entry name" value="DUF1798"/>
    <property type="match status" value="1"/>
</dbReference>
<accession>A0A078M683</accession>